<keyword evidence="1" id="KW-1133">Transmembrane helix</keyword>
<dbReference type="OrthoDB" id="7866731at2"/>
<dbReference type="Proteomes" id="UP000466730">
    <property type="component" value="Unassembled WGS sequence"/>
</dbReference>
<evidence type="ECO:0000313" key="3">
    <source>
        <dbReference type="Proteomes" id="UP000466730"/>
    </source>
</evidence>
<reference evidence="2 3" key="1">
    <citation type="submission" date="2019-11" db="EMBL/GenBank/DDBJ databases">
        <title>Draft Whole-Genome sequence of the marine photosynthetic bacterium Rhodovulum strictum DSM 11289.</title>
        <authorList>
            <person name="Kyndt J.A."/>
            <person name="Meyer T.E."/>
        </authorList>
    </citation>
    <scope>NUCLEOTIDE SEQUENCE [LARGE SCALE GENOMIC DNA]</scope>
    <source>
        <strain evidence="2 3">DSM 11289</strain>
    </source>
</reference>
<keyword evidence="3" id="KW-1185">Reference proteome</keyword>
<keyword evidence="1" id="KW-0472">Membrane</keyword>
<name>A0A844BI23_9RHOB</name>
<feature type="transmembrane region" description="Helical" evidence="1">
    <location>
        <begin position="6"/>
        <end position="25"/>
    </location>
</feature>
<comment type="caution">
    <text evidence="2">The sequence shown here is derived from an EMBL/GenBank/DDBJ whole genome shotgun (WGS) entry which is preliminary data.</text>
</comment>
<evidence type="ECO:0000313" key="2">
    <source>
        <dbReference type="EMBL" id="MRH20613.1"/>
    </source>
</evidence>
<dbReference type="AlphaFoldDB" id="A0A844BI23"/>
<dbReference type="EMBL" id="WJPO01000007">
    <property type="protein sequence ID" value="MRH20613.1"/>
    <property type="molecule type" value="Genomic_DNA"/>
</dbReference>
<feature type="transmembrane region" description="Helical" evidence="1">
    <location>
        <begin position="103"/>
        <end position="127"/>
    </location>
</feature>
<organism evidence="2 3">
    <name type="scientific">Rhodovulum strictum</name>
    <dbReference type="NCBI Taxonomy" id="58314"/>
    <lineage>
        <taxon>Bacteria</taxon>
        <taxon>Pseudomonadati</taxon>
        <taxon>Pseudomonadota</taxon>
        <taxon>Alphaproteobacteria</taxon>
        <taxon>Rhodobacterales</taxon>
        <taxon>Paracoccaceae</taxon>
        <taxon>Rhodovulum</taxon>
    </lineage>
</organism>
<accession>A0A844BI23</accession>
<feature type="transmembrane region" description="Helical" evidence="1">
    <location>
        <begin position="37"/>
        <end position="56"/>
    </location>
</feature>
<proteinExistence type="predicted"/>
<sequence length="199" mass="21722">MTVSQVTGFLLAFLAGMMVYWLAVGMPASLTEEEGPIEVWSCSVLFIAAAASPLLIPPGQWLRYLYLPFSFFQLGAREFPGDLWIFDERVLTESFYRDQGLSLAAFVGAIYGAVALWSLFAALRWGVPCLWNGLRDGRRWAGFLALASGAVVVALGTEAVLKAGLAGADWRYGLHLLEEGAEAVFALALFLALYSAWRS</sequence>
<keyword evidence="1" id="KW-0812">Transmembrane</keyword>
<protein>
    <submittedName>
        <fullName evidence="2">Uncharacterized protein</fullName>
    </submittedName>
</protein>
<feature type="transmembrane region" description="Helical" evidence="1">
    <location>
        <begin position="139"/>
        <end position="160"/>
    </location>
</feature>
<gene>
    <name evidence="2" type="ORF">GH815_06380</name>
</gene>
<dbReference type="RefSeq" id="WP_153747926.1">
    <property type="nucleotide sequence ID" value="NZ_BAAADI010000049.1"/>
</dbReference>
<feature type="transmembrane region" description="Helical" evidence="1">
    <location>
        <begin position="180"/>
        <end position="197"/>
    </location>
</feature>
<evidence type="ECO:0000256" key="1">
    <source>
        <dbReference type="SAM" id="Phobius"/>
    </source>
</evidence>